<organism evidence="4 5">
    <name type="scientific">Acidilutibacter cellobiosedens</name>
    <dbReference type="NCBI Taxonomy" id="2507161"/>
    <lineage>
        <taxon>Bacteria</taxon>
        <taxon>Bacillati</taxon>
        <taxon>Bacillota</taxon>
        <taxon>Tissierellia</taxon>
        <taxon>Tissierellales</taxon>
        <taxon>Acidilutibacteraceae</taxon>
        <taxon>Acidilutibacter</taxon>
    </lineage>
</organism>
<reference evidence="5" key="1">
    <citation type="submission" date="2019-01" db="EMBL/GenBank/DDBJ databases">
        <title>Draft genomes of a novel of Sporanaerobacter strains.</title>
        <authorList>
            <person name="Ma S."/>
        </authorList>
    </citation>
    <scope>NUCLEOTIDE SEQUENCE [LARGE SCALE GENOMIC DNA]</scope>
    <source>
        <strain evidence="5">NJN-17</strain>
    </source>
</reference>
<sequence>MISKKIDENKKILEEEFNGSSDFSIYEFKSKSGKEFLVSYINNLVDPSSISQYIINNLLNYENKFDITGVVAASRITEISDMNQIIDKILNGNIAIFIEESTIAYTVELKQYEHRAIDEPNAETVIRGPKEGFVEDLNINKSMIRRKIKNKNLVFEDFTLGEQTKTRISVVYIKGIVNIGVLEEVKRRLFKINTDSILESGMIEEYIIDNPKTIYSTISNTQKPDVLAGKILEGRVAVLCDGTPHALTIPKLFIESIQTSEDYYQRPYIASLLRMVRFFSLLVSILLPGIYIALQTFHQEMIPTVFLITMSENREGVPLPAVIEATMMILMLEFLKESGTRLPRAVGSAVSIVGALVLGQASVQAGIVSAPMVIIVAVAAIAEFTIPSQREIIIYYRLFILFLGGFIGLYGITCGLIILVVQAVTQKSFGVDYGYPLTPTNKSGLKDFLVRFPMKFFKVRPEAISKQNVTRDKSRGKK</sequence>
<feature type="transmembrane region" description="Helical" evidence="3">
    <location>
        <begin position="398"/>
        <end position="421"/>
    </location>
</feature>
<dbReference type="AlphaFoldDB" id="A0A410QBB1"/>
<evidence type="ECO:0000313" key="4">
    <source>
        <dbReference type="EMBL" id="QAT61286.1"/>
    </source>
</evidence>
<proteinExistence type="inferred from homology"/>
<keyword evidence="5" id="KW-1185">Reference proteome</keyword>
<evidence type="ECO:0000313" key="5">
    <source>
        <dbReference type="Proteomes" id="UP000287969"/>
    </source>
</evidence>
<dbReference type="PIRSF" id="PIRSF005690">
    <property type="entry name" value="GerBA"/>
    <property type="match status" value="1"/>
</dbReference>
<comment type="similarity">
    <text evidence="1">Belongs to the GerABKA family.</text>
</comment>
<dbReference type="Proteomes" id="UP000287969">
    <property type="component" value="Chromosome"/>
</dbReference>
<dbReference type="OrthoDB" id="9772630at2"/>
<dbReference type="Pfam" id="PF03323">
    <property type="entry name" value="GerA"/>
    <property type="match status" value="1"/>
</dbReference>
<evidence type="ECO:0000256" key="2">
    <source>
        <dbReference type="ARBA" id="ARBA00023136"/>
    </source>
</evidence>
<keyword evidence="3" id="KW-0812">Transmembrane</keyword>
<keyword evidence="2 3" id="KW-0472">Membrane</keyword>
<dbReference type="GO" id="GO:0009847">
    <property type="term" value="P:spore germination"/>
    <property type="evidence" value="ECO:0007669"/>
    <property type="project" value="InterPro"/>
</dbReference>
<name>A0A410QBB1_9FIRM</name>
<accession>A0A410QBB1</accession>
<dbReference type="PANTHER" id="PTHR22550:SF5">
    <property type="entry name" value="LEUCINE ZIPPER PROTEIN 4"/>
    <property type="match status" value="1"/>
</dbReference>
<feature type="transmembrane region" description="Helical" evidence="3">
    <location>
        <begin position="276"/>
        <end position="297"/>
    </location>
</feature>
<dbReference type="KEGG" id="spoa:EQM13_06615"/>
<dbReference type="EMBL" id="CP035282">
    <property type="protein sequence ID" value="QAT61286.1"/>
    <property type="molecule type" value="Genomic_DNA"/>
</dbReference>
<dbReference type="InterPro" id="IPR004995">
    <property type="entry name" value="Spore_Ger"/>
</dbReference>
<dbReference type="InterPro" id="IPR050768">
    <property type="entry name" value="UPF0353/GerABKA_families"/>
</dbReference>
<dbReference type="GO" id="GO:0016020">
    <property type="term" value="C:membrane"/>
    <property type="evidence" value="ECO:0007669"/>
    <property type="project" value="InterPro"/>
</dbReference>
<dbReference type="RefSeq" id="WP_071141401.1">
    <property type="nucleotide sequence ID" value="NZ_CP035282.1"/>
</dbReference>
<gene>
    <name evidence="4" type="ORF">EQM13_06615</name>
</gene>
<dbReference type="PANTHER" id="PTHR22550">
    <property type="entry name" value="SPORE GERMINATION PROTEIN"/>
    <property type="match status" value="1"/>
</dbReference>
<protein>
    <submittedName>
        <fullName evidence="4">Spore germination protein</fullName>
    </submittedName>
</protein>
<evidence type="ECO:0000256" key="1">
    <source>
        <dbReference type="ARBA" id="ARBA00005278"/>
    </source>
</evidence>
<feature type="transmembrane region" description="Helical" evidence="3">
    <location>
        <begin position="367"/>
        <end position="386"/>
    </location>
</feature>
<keyword evidence="3" id="KW-1133">Transmembrane helix</keyword>
<evidence type="ECO:0000256" key="3">
    <source>
        <dbReference type="SAM" id="Phobius"/>
    </source>
</evidence>